<evidence type="ECO:0000256" key="1">
    <source>
        <dbReference type="SAM" id="MobiDB-lite"/>
    </source>
</evidence>
<proteinExistence type="predicted"/>
<protein>
    <recommendedName>
        <fullName evidence="3">Calcineurin-like phosphoesterase domain-containing protein</fullName>
    </recommendedName>
</protein>
<dbReference type="Pfam" id="PF00149">
    <property type="entry name" value="Metallophos"/>
    <property type="match status" value="1"/>
</dbReference>
<dbReference type="InterPro" id="IPR004843">
    <property type="entry name" value="Calcineurin-like_PHP"/>
</dbReference>
<feature type="compositionally biased region" description="Gly residues" evidence="1">
    <location>
        <begin position="461"/>
        <end position="470"/>
    </location>
</feature>
<keyword evidence="2" id="KW-0812">Transmembrane</keyword>
<comment type="caution">
    <text evidence="4">The sequence shown here is derived from an EMBL/GenBank/DDBJ whole genome shotgun (WGS) entry which is preliminary data.</text>
</comment>
<dbReference type="PANTHER" id="PTHR46546:SF4">
    <property type="entry name" value="SHEWANELLA-LIKE PROTEIN PHOSPHATASE 1"/>
    <property type="match status" value="1"/>
</dbReference>
<sequence>MHQRLLGHETSCRPNWSTARKCIILLLILGMTVVVFHSGRANIAGRVDSKSFNDVILNGLPLPAFDPGLDVSERFSLLFPSTKLGSDNNLSTSSSSSTRTANAASDGSSTHSRLVVIPDLHGDALQAFRALRLAGLVSSVAAPAAAGVAVAAAATDPNSAGGGAPATGTANDWQGREWQWTGGDAVLVQLGDVVDRGPDSLALLRRLEGLKIQARAVGGDVVMLLGNHELMNIHHDFRYVSHSELIDLGVSERQPLPPSSNAAKGATASTANGRRMAEDALVAGGGGGAATTEQHSEAGKGAFGNSRVAHVLEGFVPRVERDFGQDEESEAAAEDMSLAAEAHTVRRGTTGDRELLYGNDISMAFTNGGHLDLRGHRALSQQQRHRDEHQLFLSGLEIWRDTLAASAPLGSLIRQRPLAAIINAGGCRILAVHAGAFPWMLRAVDALLQGGLDPADSAGEGSTGSSGGGSTRLSQGDSLMLQPEQYIAAWNAVVAATLQSCEGRRCSRHGSIDGGGSGADSGHNRRQEDDKYERFRLAFSELLLGGEGAVWSRRYDRGPRQKVCGEVGEMTRRLGVQKLVVGHTVQWGGRVSSRCRGQLLMADVGLSRAIAGEMAVLQCEAGKLDVVYGDGHMERIR</sequence>
<dbReference type="EMBL" id="BNCQ01000002">
    <property type="protein sequence ID" value="GIL94840.1"/>
    <property type="molecule type" value="Genomic_DNA"/>
</dbReference>
<name>A0A8J4D6S0_9CHLO</name>
<feature type="compositionally biased region" description="Low complexity" evidence="1">
    <location>
        <begin position="86"/>
        <end position="105"/>
    </location>
</feature>
<dbReference type="SUPFAM" id="SSF56300">
    <property type="entry name" value="Metallo-dependent phosphatases"/>
    <property type="match status" value="1"/>
</dbReference>
<feature type="region of interest" description="Disordered" evidence="1">
    <location>
        <begin position="455"/>
        <end position="475"/>
    </location>
</feature>
<reference evidence="4" key="1">
    <citation type="journal article" date="2021" name="Proc. Natl. Acad. Sci. U.S.A.">
        <title>Three genomes in the algal genus Volvox reveal the fate of a haploid sex-determining region after a transition to homothallism.</title>
        <authorList>
            <person name="Yamamoto K."/>
            <person name="Hamaji T."/>
            <person name="Kawai-Toyooka H."/>
            <person name="Matsuzaki R."/>
            <person name="Takahashi F."/>
            <person name="Nishimura Y."/>
            <person name="Kawachi M."/>
            <person name="Noguchi H."/>
            <person name="Minakuchi Y."/>
            <person name="Umen J.G."/>
            <person name="Toyoda A."/>
            <person name="Nozaki H."/>
        </authorList>
    </citation>
    <scope>NUCLEOTIDE SEQUENCE</scope>
    <source>
        <strain evidence="4">NIES-3785</strain>
    </source>
</reference>
<organism evidence="4 5">
    <name type="scientific">Volvox reticuliferus</name>
    <dbReference type="NCBI Taxonomy" id="1737510"/>
    <lineage>
        <taxon>Eukaryota</taxon>
        <taxon>Viridiplantae</taxon>
        <taxon>Chlorophyta</taxon>
        <taxon>core chlorophytes</taxon>
        <taxon>Chlorophyceae</taxon>
        <taxon>CS clade</taxon>
        <taxon>Chlamydomonadales</taxon>
        <taxon>Volvocaceae</taxon>
        <taxon>Volvox</taxon>
    </lineage>
</organism>
<feature type="compositionally biased region" description="Polar residues" evidence="1">
    <location>
        <begin position="259"/>
        <end position="271"/>
    </location>
</feature>
<accession>A0A8J4D6S0</accession>
<feature type="domain" description="Calcineurin-like phosphoesterase" evidence="3">
    <location>
        <begin position="113"/>
        <end position="239"/>
    </location>
</feature>
<evidence type="ECO:0000259" key="3">
    <source>
        <dbReference type="Pfam" id="PF00149"/>
    </source>
</evidence>
<feature type="transmembrane region" description="Helical" evidence="2">
    <location>
        <begin position="21"/>
        <end position="39"/>
    </location>
</feature>
<dbReference type="InterPro" id="IPR029052">
    <property type="entry name" value="Metallo-depent_PP-like"/>
</dbReference>
<keyword evidence="2" id="KW-1133">Transmembrane helix</keyword>
<evidence type="ECO:0000313" key="5">
    <source>
        <dbReference type="Proteomes" id="UP000722791"/>
    </source>
</evidence>
<dbReference type="Proteomes" id="UP000722791">
    <property type="component" value="Unassembled WGS sequence"/>
</dbReference>
<gene>
    <name evidence="4" type="ORF">Vretimale_1003</name>
</gene>
<feature type="region of interest" description="Disordered" evidence="1">
    <location>
        <begin position="251"/>
        <end position="271"/>
    </location>
</feature>
<feature type="region of interest" description="Disordered" evidence="1">
    <location>
        <begin position="86"/>
        <end position="106"/>
    </location>
</feature>
<dbReference type="AlphaFoldDB" id="A0A8J4D6S0"/>
<evidence type="ECO:0000256" key="2">
    <source>
        <dbReference type="SAM" id="Phobius"/>
    </source>
</evidence>
<dbReference type="GO" id="GO:0016787">
    <property type="term" value="F:hydrolase activity"/>
    <property type="evidence" value="ECO:0007669"/>
    <property type="project" value="InterPro"/>
</dbReference>
<keyword evidence="2" id="KW-0472">Membrane</keyword>
<evidence type="ECO:0000313" key="4">
    <source>
        <dbReference type="EMBL" id="GIL94840.1"/>
    </source>
</evidence>
<dbReference type="Gene3D" id="3.60.21.10">
    <property type="match status" value="2"/>
</dbReference>
<dbReference type="PANTHER" id="PTHR46546">
    <property type="entry name" value="SHEWANELLA-LIKE PROTEIN PHOSPHATASE 1"/>
    <property type="match status" value="1"/>
</dbReference>